<feature type="transmembrane region" description="Helical" evidence="1">
    <location>
        <begin position="142"/>
        <end position="163"/>
    </location>
</feature>
<proteinExistence type="predicted"/>
<sequence>MSLVTVVGWLAAIIGAGYAMPQFLRIMRTRTSAGLSRPGWQMQCAVCLAWIGHGIIYAMPNQVVCNLVTSAASLGVIVMLAKDRHLSLVPVLAPVVVSALLLVGVDVVFGQVVFGVVIIVPSAFTLLAQLRDLVVSPDVRGVSPWFLVLAFLIQSLWLVWSLMVSDRAVTISAAGTMALLAANYGVWLVRHARSDSVGPADHGLAESPCGTTLTP</sequence>
<dbReference type="RefSeq" id="WP_167166731.1">
    <property type="nucleotide sequence ID" value="NZ_BAAAOO010000008.1"/>
</dbReference>
<organism evidence="2 3">
    <name type="scientific">Brooklawnia cerclae</name>
    <dbReference type="NCBI Taxonomy" id="349934"/>
    <lineage>
        <taxon>Bacteria</taxon>
        <taxon>Bacillati</taxon>
        <taxon>Actinomycetota</taxon>
        <taxon>Actinomycetes</taxon>
        <taxon>Propionibacteriales</taxon>
        <taxon>Propionibacteriaceae</taxon>
        <taxon>Brooklawnia</taxon>
    </lineage>
</organism>
<feature type="transmembrane region" description="Helical" evidence="1">
    <location>
        <begin position="39"/>
        <end position="57"/>
    </location>
</feature>
<dbReference type="Gene3D" id="1.20.1280.290">
    <property type="match status" value="2"/>
</dbReference>
<keyword evidence="1" id="KW-0472">Membrane</keyword>
<gene>
    <name evidence="2" type="ORF">FB473_001860</name>
</gene>
<evidence type="ECO:0000313" key="2">
    <source>
        <dbReference type="EMBL" id="NIH57215.1"/>
    </source>
</evidence>
<dbReference type="EMBL" id="JAAMOZ010000001">
    <property type="protein sequence ID" value="NIH57215.1"/>
    <property type="molecule type" value="Genomic_DNA"/>
</dbReference>
<evidence type="ECO:0000256" key="1">
    <source>
        <dbReference type="SAM" id="Phobius"/>
    </source>
</evidence>
<name>A0ABX0SFP6_9ACTN</name>
<dbReference type="Proteomes" id="UP000749311">
    <property type="component" value="Unassembled WGS sequence"/>
</dbReference>
<keyword evidence="1" id="KW-0812">Transmembrane</keyword>
<protein>
    <submittedName>
        <fullName evidence="2">Uncharacterized protein with PQ loop repeat</fullName>
    </submittedName>
</protein>
<evidence type="ECO:0000313" key="3">
    <source>
        <dbReference type="Proteomes" id="UP000749311"/>
    </source>
</evidence>
<accession>A0ABX0SFP6</accession>
<feature type="transmembrane region" description="Helical" evidence="1">
    <location>
        <begin position="169"/>
        <end position="189"/>
    </location>
</feature>
<keyword evidence="1" id="KW-1133">Transmembrane helix</keyword>
<feature type="transmembrane region" description="Helical" evidence="1">
    <location>
        <begin position="88"/>
        <end position="105"/>
    </location>
</feature>
<comment type="caution">
    <text evidence="2">The sequence shown here is derived from an EMBL/GenBank/DDBJ whole genome shotgun (WGS) entry which is preliminary data.</text>
</comment>
<feature type="transmembrane region" description="Helical" evidence="1">
    <location>
        <begin position="63"/>
        <end position="81"/>
    </location>
</feature>
<keyword evidence="3" id="KW-1185">Reference proteome</keyword>
<feature type="transmembrane region" description="Helical" evidence="1">
    <location>
        <begin position="6"/>
        <end position="27"/>
    </location>
</feature>
<reference evidence="2 3" key="1">
    <citation type="submission" date="2020-02" db="EMBL/GenBank/DDBJ databases">
        <title>Sequencing the genomes of 1000 actinobacteria strains.</title>
        <authorList>
            <person name="Klenk H.-P."/>
        </authorList>
    </citation>
    <scope>NUCLEOTIDE SEQUENCE [LARGE SCALE GENOMIC DNA]</scope>
    <source>
        <strain evidence="2 3">DSM 19609</strain>
    </source>
</reference>
<feature type="transmembrane region" description="Helical" evidence="1">
    <location>
        <begin position="111"/>
        <end position="130"/>
    </location>
</feature>